<dbReference type="EMBL" id="CP073720">
    <property type="protein sequence ID" value="UWP80207.1"/>
    <property type="molecule type" value="Genomic_DNA"/>
</dbReference>
<dbReference type="Pfam" id="PF02515">
    <property type="entry name" value="CoA_transf_3"/>
    <property type="match status" value="1"/>
</dbReference>
<dbReference type="SUPFAM" id="SSF89796">
    <property type="entry name" value="CoA-transferase family III (CaiB/BaiF)"/>
    <property type="match status" value="1"/>
</dbReference>
<dbReference type="InterPro" id="IPR003673">
    <property type="entry name" value="CoA-Trfase_fam_III"/>
</dbReference>
<feature type="region of interest" description="Disordered" evidence="2">
    <location>
        <begin position="393"/>
        <end position="412"/>
    </location>
</feature>
<dbReference type="Gene3D" id="3.40.50.10540">
    <property type="entry name" value="Crotonobetainyl-coa:carnitine coa-transferase, domain 1"/>
    <property type="match status" value="1"/>
</dbReference>
<feature type="compositionally biased region" description="Basic and acidic residues" evidence="2">
    <location>
        <begin position="400"/>
        <end position="412"/>
    </location>
</feature>
<evidence type="ECO:0000256" key="2">
    <source>
        <dbReference type="SAM" id="MobiDB-lite"/>
    </source>
</evidence>
<dbReference type="GO" id="GO:0016740">
    <property type="term" value="F:transferase activity"/>
    <property type="evidence" value="ECO:0007669"/>
    <property type="project" value="UniProtKB-KW"/>
</dbReference>
<dbReference type="InterPro" id="IPR050483">
    <property type="entry name" value="CoA-transferase_III_domain"/>
</dbReference>
<evidence type="ECO:0000313" key="3">
    <source>
        <dbReference type="EMBL" id="UWP80207.1"/>
    </source>
</evidence>
<reference evidence="3" key="1">
    <citation type="submission" date="2021-04" db="EMBL/GenBank/DDBJ databases">
        <authorList>
            <person name="Hartkoorn R.C."/>
            <person name="Beaudoing E."/>
            <person name="Hot D."/>
        </authorList>
    </citation>
    <scope>NUCLEOTIDE SEQUENCE</scope>
    <source>
        <strain evidence="3">NRRL B-16292</strain>
    </source>
</reference>
<proteinExistence type="predicted"/>
<accession>A0ABY5VQZ8</accession>
<name>A0ABY5VQZ8_9ACTN</name>
<sequence>MKPLEDVRIVSLEQYGAGPFGSLHLADLGAEVIKIEDPRVGGDIGRYVPPYAEDEHSLFFETFNRGKKSISLDLGTAEGRAVFEDLVRVSDAVYSNLRGDVPAKMRIRYDDLKHLNPRIVCCSLTGFGMTGPRSAQPGYDYVLQGLTGWMDLTGEPDGPPTKSGLSLVDYSGGFVAAMALLAGLHAARRDGLGMDCDVSLYDAAIGLLTYPATWHLTAGYTPTRTRHSAHPSLVPFQAFRASDGWLVVGCAKEKFWQRLAVVIGRPELVTDPRFITFATRRQHRDQLVALLDEVFATRTVAQWVELLQAASVPSAPIQNVAEALTDPHTVARGLVIETEHPVLGRVRSVASPVRVGEQPAGYQRAPLRGEHGEALLRDLLGYDEARIRELDRAAAFGGEPRSDDAEPEAAAR</sequence>
<dbReference type="InterPro" id="IPR044855">
    <property type="entry name" value="CoA-Trfase_III_dom3_sf"/>
</dbReference>
<dbReference type="Gene3D" id="3.30.1540.10">
    <property type="entry name" value="formyl-coa transferase, domain 3"/>
    <property type="match status" value="1"/>
</dbReference>
<dbReference type="PANTHER" id="PTHR48207">
    <property type="entry name" value="SUCCINATE--HYDROXYMETHYLGLUTARATE COA-TRANSFERASE"/>
    <property type="match status" value="1"/>
</dbReference>
<reference evidence="3" key="2">
    <citation type="submission" date="2022-09" db="EMBL/GenBank/DDBJ databases">
        <title>Biosynthetic gene clusters of Dactylosporangioum fulvum.</title>
        <authorList>
            <person name="Caradec T."/>
        </authorList>
    </citation>
    <scope>NUCLEOTIDE SEQUENCE</scope>
    <source>
        <strain evidence="3">NRRL B-16292</strain>
    </source>
</reference>
<dbReference type="InterPro" id="IPR023606">
    <property type="entry name" value="CoA-Trfase_III_dom_1_sf"/>
</dbReference>
<evidence type="ECO:0000313" key="4">
    <source>
        <dbReference type="Proteomes" id="UP001059617"/>
    </source>
</evidence>
<keyword evidence="1 3" id="KW-0808">Transferase</keyword>
<protein>
    <submittedName>
        <fullName evidence="3">CoA transferase</fullName>
    </submittedName>
</protein>
<keyword evidence="4" id="KW-1185">Reference proteome</keyword>
<gene>
    <name evidence="3" type="ORF">Dfulv_34305</name>
</gene>
<dbReference type="Proteomes" id="UP001059617">
    <property type="component" value="Chromosome"/>
</dbReference>
<dbReference type="RefSeq" id="WP_259857965.1">
    <property type="nucleotide sequence ID" value="NZ_BAAAST010000007.1"/>
</dbReference>
<evidence type="ECO:0000256" key="1">
    <source>
        <dbReference type="ARBA" id="ARBA00022679"/>
    </source>
</evidence>
<dbReference type="PANTHER" id="PTHR48207:SF3">
    <property type="entry name" value="SUCCINATE--HYDROXYMETHYLGLUTARATE COA-TRANSFERASE"/>
    <property type="match status" value="1"/>
</dbReference>
<organism evidence="3 4">
    <name type="scientific">Dactylosporangium fulvum</name>
    <dbReference type="NCBI Taxonomy" id="53359"/>
    <lineage>
        <taxon>Bacteria</taxon>
        <taxon>Bacillati</taxon>
        <taxon>Actinomycetota</taxon>
        <taxon>Actinomycetes</taxon>
        <taxon>Micromonosporales</taxon>
        <taxon>Micromonosporaceae</taxon>
        <taxon>Dactylosporangium</taxon>
    </lineage>
</organism>